<dbReference type="Gene3D" id="3.40.50.2300">
    <property type="match status" value="1"/>
</dbReference>
<feature type="compositionally biased region" description="Polar residues" evidence="1">
    <location>
        <begin position="133"/>
        <end position="142"/>
    </location>
</feature>
<dbReference type="EMBL" id="JTDF01011283">
    <property type="protein sequence ID" value="KAF8563617.1"/>
    <property type="molecule type" value="Genomic_DNA"/>
</dbReference>
<evidence type="ECO:0000313" key="4">
    <source>
        <dbReference type="Proteomes" id="UP000699462"/>
    </source>
</evidence>
<dbReference type="OrthoDB" id="73209at2759"/>
<evidence type="ECO:0000256" key="1">
    <source>
        <dbReference type="SAM" id="MobiDB-lite"/>
    </source>
</evidence>
<sequence>TLENLKRSNSRIFVVEHDTRGTYLILCAAHHLGMHLSAGYVWFLNPWLSSNWWTHPSLTRLAECTSEDLANISTWTLTVGHQNVVPEMLHSLFRLFSSGYGHNTSDRGQSSVQATNLTNVHSTLTRLRRQASFGGTENQTDPLPTDSKLDKKTHRMLKPMAYDPSVLYQTYTADAVLTLASALRSGIVSQLGARTEFTFTKPYSKETQPASENFFLNFGFQSTSDLYGRHFSSTGLHFNKFNERVAEVWVLKQRRLNVTLPAGFWFPNPDYKAEPVHMANSQHNGTATSQIADILADFNRFKRQMQFTHIDDVQWTAFGGLPHDGSITAEDCAFLFLSDTLRMGCTAATVFVAVSITLACLFPVLLASLYYRRKLREAERRTRKPFEELCAELADLDVSCSGLISCRYFCLVL</sequence>
<keyword evidence="2" id="KW-0472">Membrane</keyword>
<evidence type="ECO:0000313" key="3">
    <source>
        <dbReference type="EMBL" id="KAF8563617.1"/>
    </source>
</evidence>
<reference evidence="3 4" key="1">
    <citation type="submission" date="2019-07" db="EMBL/GenBank/DDBJ databases">
        <title>Annotation for the trematode Paragonimus westermani.</title>
        <authorList>
            <person name="Choi Y.-J."/>
        </authorList>
    </citation>
    <scope>NUCLEOTIDE SEQUENCE [LARGE SCALE GENOMIC DNA]</scope>
    <source>
        <strain evidence="3">180907_Pwestermani</strain>
    </source>
</reference>
<dbReference type="SUPFAM" id="SSF53822">
    <property type="entry name" value="Periplasmic binding protein-like I"/>
    <property type="match status" value="1"/>
</dbReference>
<name>A0A8T0DAA8_9TREM</name>
<feature type="non-terminal residue" evidence="3">
    <location>
        <position position="1"/>
    </location>
</feature>
<dbReference type="AlphaFoldDB" id="A0A8T0DAA8"/>
<accession>A0A8T0DAA8</accession>
<keyword evidence="2" id="KW-0812">Transmembrane</keyword>
<keyword evidence="4" id="KW-1185">Reference proteome</keyword>
<gene>
    <name evidence="3" type="ORF">P879_11898</name>
</gene>
<dbReference type="Proteomes" id="UP000699462">
    <property type="component" value="Unassembled WGS sequence"/>
</dbReference>
<evidence type="ECO:0000256" key="2">
    <source>
        <dbReference type="SAM" id="Phobius"/>
    </source>
</evidence>
<organism evidence="3 4">
    <name type="scientific">Paragonimus westermani</name>
    <dbReference type="NCBI Taxonomy" id="34504"/>
    <lineage>
        <taxon>Eukaryota</taxon>
        <taxon>Metazoa</taxon>
        <taxon>Spiralia</taxon>
        <taxon>Lophotrochozoa</taxon>
        <taxon>Platyhelminthes</taxon>
        <taxon>Trematoda</taxon>
        <taxon>Digenea</taxon>
        <taxon>Plagiorchiida</taxon>
        <taxon>Troglotremata</taxon>
        <taxon>Troglotrematidae</taxon>
        <taxon>Paragonimus</taxon>
    </lineage>
</organism>
<feature type="transmembrane region" description="Helical" evidence="2">
    <location>
        <begin position="347"/>
        <end position="371"/>
    </location>
</feature>
<feature type="region of interest" description="Disordered" evidence="1">
    <location>
        <begin position="130"/>
        <end position="149"/>
    </location>
</feature>
<protein>
    <submittedName>
        <fullName evidence="3">Uncharacterized protein</fullName>
    </submittedName>
</protein>
<proteinExistence type="predicted"/>
<dbReference type="InterPro" id="IPR028082">
    <property type="entry name" value="Peripla_BP_I"/>
</dbReference>
<keyword evidence="2" id="KW-1133">Transmembrane helix</keyword>
<comment type="caution">
    <text evidence="3">The sequence shown here is derived from an EMBL/GenBank/DDBJ whole genome shotgun (WGS) entry which is preliminary data.</text>
</comment>